<organism evidence="1 2">
    <name type="scientific">Acyrthosiphon pisum</name>
    <name type="common">Pea aphid</name>
    <dbReference type="NCBI Taxonomy" id="7029"/>
    <lineage>
        <taxon>Eukaryota</taxon>
        <taxon>Metazoa</taxon>
        <taxon>Ecdysozoa</taxon>
        <taxon>Arthropoda</taxon>
        <taxon>Hexapoda</taxon>
        <taxon>Insecta</taxon>
        <taxon>Pterygota</taxon>
        <taxon>Neoptera</taxon>
        <taxon>Paraneoptera</taxon>
        <taxon>Hemiptera</taxon>
        <taxon>Sternorrhyncha</taxon>
        <taxon>Aphidomorpha</taxon>
        <taxon>Aphidoidea</taxon>
        <taxon>Aphididae</taxon>
        <taxon>Macrosiphini</taxon>
        <taxon>Acyrthosiphon</taxon>
    </lineage>
</organism>
<reference evidence="1" key="2">
    <citation type="submission" date="2022-06" db="UniProtKB">
        <authorList>
            <consortium name="EnsemblMetazoa"/>
        </authorList>
    </citation>
    <scope>IDENTIFICATION</scope>
</reference>
<dbReference type="InterPro" id="IPR052231">
    <property type="entry name" value="Rho_GEF_signaling-related"/>
</dbReference>
<dbReference type="RefSeq" id="XP_029342285.1">
    <property type="nucleotide sequence ID" value="XM_029486425.1"/>
</dbReference>
<sequence length="167" mass="18879">MVVSASGPSAASRVLGMWKFLCSSAYCSHSVITWLTESSVPQETHCGFSPLFVRYKCKNLDKAGDLLEEAGQCSNGTSLKDLAKSLKQHLRGFSDRLEETRERLEDTSRCFYLLDKVYDWALECMKYISEKHVTRNVKELRRYLNGTSVSYCSTLLGDDDVGKQVQQ</sequence>
<keyword evidence="2" id="KW-1185">Reference proteome</keyword>
<dbReference type="PANTHER" id="PTHR45845">
    <property type="entry name" value="RHO GUANINE NUCLEOTIDE EXCHANGE FACTOR-RELATED"/>
    <property type="match status" value="1"/>
</dbReference>
<dbReference type="PANTHER" id="PTHR45845:SF3">
    <property type="entry name" value="PURATROPHIN-1-LIKE, ISOFORM A"/>
    <property type="match status" value="1"/>
</dbReference>
<reference evidence="2" key="1">
    <citation type="submission" date="2010-06" db="EMBL/GenBank/DDBJ databases">
        <authorList>
            <person name="Jiang H."/>
            <person name="Abraham K."/>
            <person name="Ali S."/>
            <person name="Alsbrooks S.L."/>
            <person name="Anim B.N."/>
            <person name="Anosike U.S."/>
            <person name="Attaway T."/>
            <person name="Bandaranaike D.P."/>
            <person name="Battles P.K."/>
            <person name="Bell S.N."/>
            <person name="Bell A.V."/>
            <person name="Beltran B."/>
            <person name="Bickham C."/>
            <person name="Bustamante Y."/>
            <person name="Caleb T."/>
            <person name="Canada A."/>
            <person name="Cardenas V."/>
            <person name="Carter K."/>
            <person name="Chacko J."/>
            <person name="Chandrabose M.N."/>
            <person name="Chavez D."/>
            <person name="Chavez A."/>
            <person name="Chen L."/>
            <person name="Chu H.-S."/>
            <person name="Claassen K.J."/>
            <person name="Cockrell R."/>
            <person name="Collins M."/>
            <person name="Cooper J.A."/>
            <person name="Cree A."/>
            <person name="Curry S.M."/>
            <person name="Da Y."/>
            <person name="Dao M.D."/>
            <person name="Das B."/>
            <person name="Davila M.-L."/>
            <person name="Davy-Carroll L."/>
            <person name="Denson S."/>
            <person name="Dinh H."/>
            <person name="Ebong V.E."/>
            <person name="Edwards J.R."/>
            <person name="Egan A."/>
            <person name="El-Daye J."/>
            <person name="Escobedo L."/>
            <person name="Fernandez S."/>
            <person name="Fernando P.R."/>
            <person name="Flagg N."/>
            <person name="Forbes L.D."/>
            <person name="Fowler R.G."/>
            <person name="Fu Q."/>
            <person name="Gabisi R.A."/>
            <person name="Ganer J."/>
            <person name="Garbino Pronczuk A."/>
            <person name="Garcia R.M."/>
            <person name="Garner T."/>
            <person name="Garrett T.E."/>
            <person name="Gonzalez D.A."/>
            <person name="Hamid H."/>
            <person name="Hawkins E.S."/>
            <person name="Hirani K."/>
            <person name="Hogues M.E."/>
            <person name="Hollins B."/>
            <person name="Hsiao C.-H."/>
            <person name="Jabil R."/>
            <person name="James M.L."/>
            <person name="Jhangiani S.N."/>
            <person name="Johnson B."/>
            <person name="Johnson Q."/>
            <person name="Joshi V."/>
            <person name="Kalu J.B."/>
            <person name="Kam C."/>
            <person name="Kashfia A."/>
            <person name="Keebler J."/>
            <person name="Kisamo H."/>
            <person name="Kovar C.L."/>
            <person name="Lago L.A."/>
            <person name="Lai C.-Y."/>
            <person name="Laidlaw J."/>
            <person name="Lara F."/>
            <person name="Le T.-K."/>
            <person name="Lee S.L."/>
            <person name="Legall F.H."/>
            <person name="Lemon S.J."/>
            <person name="Lewis L.R."/>
            <person name="Li B."/>
            <person name="Liu Y."/>
            <person name="Liu Y.-S."/>
            <person name="Lopez J."/>
            <person name="Lozado R.J."/>
            <person name="Lu J."/>
            <person name="Madu R.C."/>
            <person name="Maheshwari M."/>
            <person name="Maheshwari R."/>
            <person name="Malloy K."/>
            <person name="Martinez E."/>
            <person name="Mathew T."/>
            <person name="Mercado I.C."/>
            <person name="Mercado C."/>
            <person name="Meyer B."/>
            <person name="Montgomery K."/>
            <person name="Morgan M.B."/>
            <person name="Munidasa M."/>
            <person name="Nazareth L.V."/>
            <person name="Nelson J."/>
            <person name="Ng B.M."/>
            <person name="Nguyen N.B."/>
            <person name="Nguyen P.Q."/>
            <person name="Nguyen T."/>
            <person name="Obregon M."/>
            <person name="Okwuonu G.O."/>
            <person name="Onwere C.G."/>
            <person name="Orozco G."/>
            <person name="Parra A."/>
            <person name="Patel S."/>
            <person name="Patil S."/>
            <person name="Perez A."/>
            <person name="Perez Y."/>
            <person name="Pham C."/>
            <person name="Primus E.L."/>
            <person name="Pu L.-L."/>
            <person name="Puazo M."/>
            <person name="Qin X."/>
            <person name="Quiroz J.B."/>
            <person name="Reese J."/>
            <person name="Richards S."/>
            <person name="Rives C.M."/>
            <person name="Robberts R."/>
            <person name="Ruiz S.J."/>
            <person name="Ruiz M.J."/>
            <person name="Santibanez J."/>
            <person name="Schneider B.W."/>
            <person name="Sisson I."/>
            <person name="Smith M."/>
            <person name="Sodergren E."/>
            <person name="Song X.-Z."/>
            <person name="Song B.B."/>
            <person name="Summersgill H."/>
            <person name="Thelus R."/>
            <person name="Thornton R.D."/>
            <person name="Trejos Z.Y."/>
            <person name="Usmani K."/>
            <person name="Vattathil S."/>
            <person name="Villasana D."/>
            <person name="Walker D.L."/>
            <person name="Wang S."/>
            <person name="Wang K."/>
            <person name="White C.S."/>
            <person name="Williams A.C."/>
            <person name="Williamson J."/>
            <person name="Wilson K."/>
            <person name="Woghiren I.O."/>
            <person name="Woodworth J.R."/>
            <person name="Worley K.C."/>
            <person name="Wright R.A."/>
            <person name="Wu W."/>
            <person name="Young L."/>
            <person name="Zhang L."/>
            <person name="Zhang J."/>
            <person name="Zhu Y."/>
            <person name="Muzny D.M."/>
            <person name="Weinstock G."/>
            <person name="Gibbs R.A."/>
        </authorList>
    </citation>
    <scope>NUCLEOTIDE SEQUENCE [LARGE SCALE GENOMIC DNA]</scope>
    <source>
        <strain evidence="2">LSR1</strain>
    </source>
</reference>
<dbReference type="Proteomes" id="UP000007819">
    <property type="component" value="Chromosome A1"/>
</dbReference>
<protein>
    <submittedName>
        <fullName evidence="1">Uncharacterized protein</fullName>
    </submittedName>
</protein>
<dbReference type="AlphaFoldDB" id="A0A8R2JN11"/>
<dbReference type="KEGG" id="api:115033592"/>
<name>A0A8R2JN11_ACYPI</name>
<proteinExistence type="predicted"/>
<dbReference type="GeneID" id="115033592"/>
<dbReference type="OrthoDB" id="8197390at2759"/>
<dbReference type="EnsemblMetazoa" id="XM_029486425.1">
    <property type="protein sequence ID" value="XP_029342285.1"/>
    <property type="gene ID" value="LOC115033592"/>
</dbReference>
<accession>A0A8R2JN11</accession>
<evidence type="ECO:0000313" key="1">
    <source>
        <dbReference type="EnsemblMetazoa" id="XP_029342285.1"/>
    </source>
</evidence>
<evidence type="ECO:0000313" key="2">
    <source>
        <dbReference type="Proteomes" id="UP000007819"/>
    </source>
</evidence>